<dbReference type="PROSITE" id="PS51257">
    <property type="entry name" value="PROKAR_LIPOPROTEIN"/>
    <property type="match status" value="1"/>
</dbReference>
<name>A0A7D9M1Y6_PARCT</name>
<accession>A0A7D9M1Y6</accession>
<organism evidence="1 2">
    <name type="scientific">Paramuricea clavata</name>
    <name type="common">Red gorgonian</name>
    <name type="synonym">Violescent sea-whip</name>
    <dbReference type="NCBI Taxonomy" id="317549"/>
    <lineage>
        <taxon>Eukaryota</taxon>
        <taxon>Metazoa</taxon>
        <taxon>Cnidaria</taxon>
        <taxon>Anthozoa</taxon>
        <taxon>Octocorallia</taxon>
        <taxon>Malacalcyonacea</taxon>
        <taxon>Plexauridae</taxon>
        <taxon>Paramuricea</taxon>
    </lineage>
</organism>
<gene>
    <name evidence="1" type="ORF">PACLA_8A086989</name>
</gene>
<sequence>MSERNKGNGVYQISVGNNEVTDVYCQMTSVSGCQGGGWTMAMKIDGSLSTFKYSSPYWTKKNTYNDDAYGRNGGLDNHEYKGSTYWRTSFKEICVGMKYGGRLRAFSFSYPATSLYDLIADGNYRQTHVGRAQWKSLIYGSSLQRHCNREGFNIQLGRSGHHPRVRFGLVGNEQNHCNSPDSFIGLGADGGLNIWPWCDRNFRPSANAAGNLGQCTTDNGNKNARAMAYILVR</sequence>
<protein>
    <submittedName>
        <fullName evidence="1">Uncharacterized protein</fullName>
    </submittedName>
</protein>
<dbReference type="AlphaFoldDB" id="A0A7D9M1Y6"/>
<keyword evidence="2" id="KW-1185">Reference proteome</keyword>
<evidence type="ECO:0000313" key="2">
    <source>
        <dbReference type="Proteomes" id="UP001152795"/>
    </source>
</evidence>
<comment type="caution">
    <text evidence="1">The sequence shown here is derived from an EMBL/GenBank/DDBJ whole genome shotgun (WGS) entry which is preliminary data.</text>
</comment>
<dbReference type="Proteomes" id="UP001152795">
    <property type="component" value="Unassembled WGS sequence"/>
</dbReference>
<dbReference type="EMBL" id="CACRXK020027095">
    <property type="protein sequence ID" value="CAB4040672.1"/>
    <property type="molecule type" value="Genomic_DNA"/>
</dbReference>
<dbReference type="InterPro" id="IPR014716">
    <property type="entry name" value="Fibrinogen_a/b/g_C_1"/>
</dbReference>
<evidence type="ECO:0000313" key="1">
    <source>
        <dbReference type="EMBL" id="CAB4040672.1"/>
    </source>
</evidence>
<reference evidence="1" key="1">
    <citation type="submission" date="2020-04" db="EMBL/GenBank/DDBJ databases">
        <authorList>
            <person name="Alioto T."/>
            <person name="Alioto T."/>
            <person name="Gomez Garrido J."/>
        </authorList>
    </citation>
    <scope>NUCLEOTIDE SEQUENCE</scope>
    <source>
        <strain evidence="1">A484AB</strain>
    </source>
</reference>
<dbReference type="Gene3D" id="3.90.215.10">
    <property type="entry name" value="Gamma Fibrinogen, chain A, domain 1"/>
    <property type="match status" value="1"/>
</dbReference>
<proteinExistence type="predicted"/>
<dbReference type="OrthoDB" id="5975172at2759"/>